<evidence type="ECO:0000256" key="1">
    <source>
        <dbReference type="ARBA" id="ARBA00023015"/>
    </source>
</evidence>
<sequence>MYVKKLPEIGYGVNITIKALGGKWKPCLLDCIQMGIRRPSEMWRAIPGSTLRVLSQQLKEMEETNIVYKKIYAEVPLRVEYYLTGWGTRLIDVISIMNKWGNDYADRDCVEDGCLIEADGSLKDN</sequence>
<keyword evidence="1" id="KW-0805">Transcription regulation</keyword>
<feature type="domain" description="HTH hxlR-type" evidence="4">
    <location>
        <begin position="6"/>
        <end position="109"/>
    </location>
</feature>
<dbReference type="Gene3D" id="1.10.10.10">
    <property type="entry name" value="Winged helix-like DNA-binding domain superfamily/Winged helix DNA-binding domain"/>
    <property type="match status" value="1"/>
</dbReference>
<dbReference type="SUPFAM" id="SSF46785">
    <property type="entry name" value="Winged helix' DNA-binding domain"/>
    <property type="match status" value="1"/>
</dbReference>
<proteinExistence type="predicted"/>
<keyword evidence="3" id="KW-0804">Transcription</keyword>
<dbReference type="Pfam" id="PF01638">
    <property type="entry name" value="HxlR"/>
    <property type="match status" value="1"/>
</dbReference>
<accession>A0ABS5IU80</accession>
<protein>
    <submittedName>
        <fullName evidence="5">Helix-turn-helix transcriptional regulator</fullName>
    </submittedName>
</protein>
<comment type="caution">
    <text evidence="5">The sequence shown here is derived from an EMBL/GenBank/DDBJ whole genome shotgun (WGS) entry which is preliminary data.</text>
</comment>
<dbReference type="InterPro" id="IPR036388">
    <property type="entry name" value="WH-like_DNA-bd_sf"/>
</dbReference>
<evidence type="ECO:0000259" key="4">
    <source>
        <dbReference type="PROSITE" id="PS51118"/>
    </source>
</evidence>
<evidence type="ECO:0000313" key="6">
    <source>
        <dbReference type="Proteomes" id="UP000676386"/>
    </source>
</evidence>
<gene>
    <name evidence="5" type="ORF">KE626_04290</name>
</gene>
<organism evidence="5 6">
    <name type="scientific">Chitinophaga hostae</name>
    <dbReference type="NCBI Taxonomy" id="2831022"/>
    <lineage>
        <taxon>Bacteria</taxon>
        <taxon>Pseudomonadati</taxon>
        <taxon>Bacteroidota</taxon>
        <taxon>Chitinophagia</taxon>
        <taxon>Chitinophagales</taxon>
        <taxon>Chitinophagaceae</taxon>
        <taxon>Chitinophaga</taxon>
    </lineage>
</organism>
<dbReference type="InterPro" id="IPR002577">
    <property type="entry name" value="HTH_HxlR"/>
</dbReference>
<dbReference type="PROSITE" id="PS51118">
    <property type="entry name" value="HTH_HXLR"/>
    <property type="match status" value="1"/>
</dbReference>
<keyword evidence="2" id="KW-0238">DNA-binding</keyword>
<dbReference type="InterPro" id="IPR036390">
    <property type="entry name" value="WH_DNA-bd_sf"/>
</dbReference>
<keyword evidence="6" id="KW-1185">Reference proteome</keyword>
<reference evidence="5 6" key="1">
    <citation type="submission" date="2021-04" db="EMBL/GenBank/DDBJ databases">
        <title>Chitinophaga sp. nov., isolated from the rhizosphere soil.</title>
        <authorList>
            <person name="He S."/>
        </authorList>
    </citation>
    <scope>NUCLEOTIDE SEQUENCE [LARGE SCALE GENOMIC DNA]</scope>
    <source>
        <strain evidence="5 6">2R12</strain>
    </source>
</reference>
<dbReference type="EMBL" id="JAGTXB010000002">
    <property type="protein sequence ID" value="MBS0026523.1"/>
    <property type="molecule type" value="Genomic_DNA"/>
</dbReference>
<dbReference type="PANTHER" id="PTHR33204">
    <property type="entry name" value="TRANSCRIPTIONAL REGULATOR, MARR FAMILY"/>
    <property type="match status" value="1"/>
</dbReference>
<dbReference type="Proteomes" id="UP000676386">
    <property type="component" value="Unassembled WGS sequence"/>
</dbReference>
<dbReference type="RefSeq" id="WP_211971665.1">
    <property type="nucleotide sequence ID" value="NZ_CBFHAM010000048.1"/>
</dbReference>
<dbReference type="PANTHER" id="PTHR33204:SF29">
    <property type="entry name" value="TRANSCRIPTIONAL REGULATOR"/>
    <property type="match status" value="1"/>
</dbReference>
<evidence type="ECO:0000313" key="5">
    <source>
        <dbReference type="EMBL" id="MBS0026523.1"/>
    </source>
</evidence>
<evidence type="ECO:0000256" key="3">
    <source>
        <dbReference type="ARBA" id="ARBA00023163"/>
    </source>
</evidence>
<name>A0ABS5IU80_9BACT</name>
<evidence type="ECO:0000256" key="2">
    <source>
        <dbReference type="ARBA" id="ARBA00023125"/>
    </source>
</evidence>